<dbReference type="Proteomes" id="UP001591681">
    <property type="component" value="Unassembled WGS sequence"/>
</dbReference>
<sequence length="184" mass="20552">MLPSAIDGEPHDCMTVIEMSTKPRPDILDTPITNADCVFYVDGSSLRRDDGTLGTAYAVVSDHAKVEVEVKEPEQELAEAQASAPTAEKRKWVRNALPQVFGDKGLLVLPGDWVLIWDFRRKHWHSPKFRGPYEVLLATPTAVRVAERDSWVHLTHCRVVKPPEFYNPPTHESPEESPASAGET</sequence>
<dbReference type="InterPro" id="IPR036397">
    <property type="entry name" value="RNaseH_sf"/>
</dbReference>
<evidence type="ECO:0000313" key="9">
    <source>
        <dbReference type="Proteomes" id="UP001591681"/>
    </source>
</evidence>
<dbReference type="Pfam" id="PF18697">
    <property type="entry name" value="MLVIN_C"/>
    <property type="match status" value="1"/>
</dbReference>
<dbReference type="Gene3D" id="3.30.420.10">
    <property type="entry name" value="Ribonuclease H-like superfamily/Ribonuclease H"/>
    <property type="match status" value="1"/>
</dbReference>
<evidence type="ECO:0000259" key="7">
    <source>
        <dbReference type="Pfam" id="PF18697"/>
    </source>
</evidence>
<dbReference type="EMBL" id="JBHFQA010000016">
    <property type="protein sequence ID" value="KAL2085083.1"/>
    <property type="molecule type" value="Genomic_DNA"/>
</dbReference>
<evidence type="ECO:0000256" key="6">
    <source>
        <dbReference type="SAM" id="MobiDB-lite"/>
    </source>
</evidence>
<feature type="domain" description="Murine leukemia virus integrase C-terminal" evidence="7">
    <location>
        <begin position="110"/>
        <end position="161"/>
    </location>
</feature>
<dbReference type="GO" id="GO:0016787">
    <property type="term" value="F:hydrolase activity"/>
    <property type="evidence" value="ECO:0007669"/>
    <property type="project" value="UniProtKB-KW"/>
</dbReference>
<evidence type="ECO:0000256" key="3">
    <source>
        <dbReference type="ARBA" id="ARBA00022722"/>
    </source>
</evidence>
<dbReference type="GO" id="GO:0016779">
    <property type="term" value="F:nucleotidyltransferase activity"/>
    <property type="evidence" value="ECO:0007669"/>
    <property type="project" value="UniProtKB-KW"/>
</dbReference>
<evidence type="ECO:0000256" key="1">
    <source>
        <dbReference type="ARBA" id="ARBA00022679"/>
    </source>
</evidence>
<keyword evidence="1" id="KW-0808">Transferase</keyword>
<proteinExistence type="predicted"/>
<evidence type="ECO:0000256" key="5">
    <source>
        <dbReference type="ARBA" id="ARBA00022801"/>
    </source>
</evidence>
<evidence type="ECO:0000256" key="2">
    <source>
        <dbReference type="ARBA" id="ARBA00022695"/>
    </source>
</evidence>
<accession>A0ABD1JG69</accession>
<dbReference type="AlphaFoldDB" id="A0ABD1JG69"/>
<keyword evidence="3" id="KW-0540">Nuclease</keyword>
<evidence type="ECO:0000256" key="4">
    <source>
        <dbReference type="ARBA" id="ARBA00022759"/>
    </source>
</evidence>
<gene>
    <name evidence="8" type="ORF">ACEWY4_018403</name>
</gene>
<keyword evidence="4" id="KW-0255">Endonuclease</keyword>
<protein>
    <recommendedName>
        <fullName evidence="7">Murine leukemia virus integrase C-terminal domain-containing protein</fullName>
    </recommendedName>
</protein>
<dbReference type="Gene3D" id="2.30.30.850">
    <property type="match status" value="1"/>
</dbReference>
<organism evidence="8 9">
    <name type="scientific">Coilia grayii</name>
    <name type="common">Gray's grenadier anchovy</name>
    <dbReference type="NCBI Taxonomy" id="363190"/>
    <lineage>
        <taxon>Eukaryota</taxon>
        <taxon>Metazoa</taxon>
        <taxon>Chordata</taxon>
        <taxon>Craniata</taxon>
        <taxon>Vertebrata</taxon>
        <taxon>Euteleostomi</taxon>
        <taxon>Actinopterygii</taxon>
        <taxon>Neopterygii</taxon>
        <taxon>Teleostei</taxon>
        <taxon>Clupei</taxon>
        <taxon>Clupeiformes</taxon>
        <taxon>Clupeoidei</taxon>
        <taxon>Engraulidae</taxon>
        <taxon>Coilinae</taxon>
        <taxon>Coilia</taxon>
    </lineage>
</organism>
<feature type="region of interest" description="Disordered" evidence="6">
    <location>
        <begin position="163"/>
        <end position="184"/>
    </location>
</feature>
<name>A0ABD1JG69_9TELE</name>
<dbReference type="GO" id="GO:0004519">
    <property type="term" value="F:endonuclease activity"/>
    <property type="evidence" value="ECO:0007669"/>
    <property type="project" value="UniProtKB-KW"/>
</dbReference>
<keyword evidence="5" id="KW-0378">Hydrolase</keyword>
<dbReference type="InterPro" id="IPR040643">
    <property type="entry name" value="MLVIN_C"/>
</dbReference>
<comment type="caution">
    <text evidence="8">The sequence shown here is derived from an EMBL/GenBank/DDBJ whole genome shotgun (WGS) entry which is preliminary data.</text>
</comment>
<evidence type="ECO:0000313" key="8">
    <source>
        <dbReference type="EMBL" id="KAL2085083.1"/>
    </source>
</evidence>
<keyword evidence="2" id="KW-0548">Nucleotidyltransferase</keyword>
<keyword evidence="9" id="KW-1185">Reference proteome</keyword>
<reference evidence="8 9" key="1">
    <citation type="submission" date="2024-09" db="EMBL/GenBank/DDBJ databases">
        <title>A chromosome-level genome assembly of Gray's grenadier anchovy, Coilia grayii.</title>
        <authorList>
            <person name="Fu Z."/>
        </authorList>
    </citation>
    <scope>NUCLEOTIDE SEQUENCE [LARGE SCALE GENOMIC DNA]</scope>
    <source>
        <strain evidence="8">G4</strain>
        <tissue evidence="8">Muscle</tissue>
    </source>
</reference>